<gene>
    <name evidence="1" type="ORF">JZO67_000201</name>
</gene>
<evidence type="ECO:0000313" key="1">
    <source>
        <dbReference type="EMBL" id="MEO1768290.1"/>
    </source>
</evidence>
<proteinExistence type="predicted"/>
<accession>A0ABV0EJX9</accession>
<evidence type="ECO:0008006" key="3">
    <source>
        <dbReference type="Google" id="ProtNLM"/>
    </source>
</evidence>
<dbReference type="RefSeq" id="WP_207704206.1">
    <property type="nucleotide sequence ID" value="NZ_JAFREL020000001.1"/>
</dbReference>
<sequence length="185" mass="22362">MNVQELIAKYEQVKEDILHYQNSENWKCEGLLQKSQSVAVLSWVHDFIEDLKKIDEPQKVKVPAFVAEWYEKNKSNLEFRIWKYIKNWDDQEWNDFKSWMDKNNNKSFETLTQMQYGYEVEEEPKYYVKLPGTAWETYLVRSDENELILWQNTRTGTQFTEKEIKAIDDRYWPFAVPVEPVEVAE</sequence>
<reference evidence="1 2" key="1">
    <citation type="submission" date="2024-02" db="EMBL/GenBank/DDBJ databases">
        <title>The Genome Sequence of Enterococcus sp. DIV0159.</title>
        <authorList>
            <person name="Earl A."/>
            <person name="Manson A."/>
            <person name="Gilmore M."/>
            <person name="Sanders J."/>
            <person name="Shea T."/>
            <person name="Howe W."/>
            <person name="Livny J."/>
            <person name="Cuomo C."/>
            <person name="Neafsey D."/>
            <person name="Birren B."/>
        </authorList>
    </citation>
    <scope>NUCLEOTIDE SEQUENCE [LARGE SCALE GENOMIC DNA]</scope>
    <source>
        <strain evidence="1 2">665A</strain>
    </source>
</reference>
<comment type="caution">
    <text evidence="1">The sequence shown here is derived from an EMBL/GenBank/DDBJ whole genome shotgun (WGS) entry which is preliminary data.</text>
</comment>
<name>A0ABV0EJX9_9ENTE</name>
<protein>
    <recommendedName>
        <fullName evidence="3">DUF1642 domain-containing protein</fullName>
    </recommendedName>
</protein>
<dbReference type="Pfam" id="PF07852">
    <property type="entry name" value="DUF1642"/>
    <property type="match status" value="1"/>
</dbReference>
<evidence type="ECO:0000313" key="2">
    <source>
        <dbReference type="Proteomes" id="UP000664357"/>
    </source>
</evidence>
<organism evidence="1 2">
    <name type="scientific">Candidatus Enterococcus ferrettii</name>
    <dbReference type="NCBI Taxonomy" id="2815324"/>
    <lineage>
        <taxon>Bacteria</taxon>
        <taxon>Bacillati</taxon>
        <taxon>Bacillota</taxon>
        <taxon>Bacilli</taxon>
        <taxon>Lactobacillales</taxon>
        <taxon>Enterococcaceae</taxon>
        <taxon>Enterococcus</taxon>
    </lineage>
</organism>
<dbReference type="InterPro" id="IPR012865">
    <property type="entry name" value="DUF1642"/>
</dbReference>
<dbReference type="Proteomes" id="UP000664357">
    <property type="component" value="Unassembled WGS sequence"/>
</dbReference>
<dbReference type="EMBL" id="JAFREL020000001">
    <property type="protein sequence ID" value="MEO1768290.1"/>
    <property type="molecule type" value="Genomic_DNA"/>
</dbReference>
<keyword evidence="2" id="KW-1185">Reference proteome</keyword>